<accession>A0AA88H459</accession>
<dbReference type="AlphaFoldDB" id="A0AA88H459"/>
<proteinExistence type="predicted"/>
<sequence>MIEKWPAIVEYFTVFIVKRNASLMRSNAYKDIAKLLKQSTLKAEFQFIVDSFILFTRFTLKFQLEEPLVHEILMELELLVRTLAGRILKLKQLRN</sequence>
<reference evidence="1" key="1">
    <citation type="submission" date="2023-07" db="EMBL/GenBank/DDBJ databases">
        <title>Chromosome-level genome assembly of Artemia franciscana.</title>
        <authorList>
            <person name="Jo E."/>
        </authorList>
    </citation>
    <scope>NUCLEOTIDE SEQUENCE</scope>
    <source>
        <tissue evidence="1">Whole body</tissue>
    </source>
</reference>
<organism evidence="1 2">
    <name type="scientific">Artemia franciscana</name>
    <name type="common">Brine shrimp</name>
    <name type="synonym">Artemia sanfranciscana</name>
    <dbReference type="NCBI Taxonomy" id="6661"/>
    <lineage>
        <taxon>Eukaryota</taxon>
        <taxon>Metazoa</taxon>
        <taxon>Ecdysozoa</taxon>
        <taxon>Arthropoda</taxon>
        <taxon>Crustacea</taxon>
        <taxon>Branchiopoda</taxon>
        <taxon>Anostraca</taxon>
        <taxon>Artemiidae</taxon>
        <taxon>Artemia</taxon>
    </lineage>
</organism>
<dbReference type="Proteomes" id="UP001187531">
    <property type="component" value="Unassembled WGS sequence"/>
</dbReference>
<gene>
    <name evidence="1" type="ORF">QYM36_016724</name>
</gene>
<keyword evidence="2" id="KW-1185">Reference proteome</keyword>
<name>A0AA88H459_ARTSF</name>
<evidence type="ECO:0000313" key="2">
    <source>
        <dbReference type="Proteomes" id="UP001187531"/>
    </source>
</evidence>
<protein>
    <submittedName>
        <fullName evidence="1">Uncharacterized protein</fullName>
    </submittedName>
</protein>
<feature type="non-terminal residue" evidence="1">
    <location>
        <position position="95"/>
    </location>
</feature>
<dbReference type="EMBL" id="JAVRJZ010000021">
    <property type="protein sequence ID" value="KAK2704423.1"/>
    <property type="molecule type" value="Genomic_DNA"/>
</dbReference>
<comment type="caution">
    <text evidence="1">The sequence shown here is derived from an EMBL/GenBank/DDBJ whole genome shotgun (WGS) entry which is preliminary data.</text>
</comment>
<evidence type="ECO:0000313" key="1">
    <source>
        <dbReference type="EMBL" id="KAK2704423.1"/>
    </source>
</evidence>